<keyword evidence="9" id="KW-1185">Reference proteome</keyword>
<dbReference type="SUPFAM" id="SSF47384">
    <property type="entry name" value="Homodimeric domain of signal transducing histidine kinase"/>
    <property type="match status" value="1"/>
</dbReference>
<dbReference type="InterPro" id="IPR003594">
    <property type="entry name" value="HATPase_dom"/>
</dbReference>
<dbReference type="Gene3D" id="3.30.450.20">
    <property type="entry name" value="PAS domain"/>
    <property type="match status" value="1"/>
</dbReference>
<dbReference type="InterPro" id="IPR036097">
    <property type="entry name" value="HisK_dim/P_sf"/>
</dbReference>
<protein>
    <recommendedName>
        <fullName evidence="2">histidine kinase</fullName>
        <ecNumber evidence="2">2.7.13.3</ecNumber>
    </recommendedName>
</protein>
<evidence type="ECO:0000256" key="1">
    <source>
        <dbReference type="ARBA" id="ARBA00000085"/>
    </source>
</evidence>
<gene>
    <name evidence="8" type="ORF">QQ008_26725</name>
</gene>
<dbReference type="PANTHER" id="PTHR43304:SF1">
    <property type="entry name" value="PAC DOMAIN-CONTAINING PROTEIN"/>
    <property type="match status" value="1"/>
</dbReference>
<dbReference type="Gene3D" id="3.30.565.10">
    <property type="entry name" value="Histidine kinase-like ATPase, C-terminal domain"/>
    <property type="match status" value="1"/>
</dbReference>
<dbReference type="SMART" id="SM00387">
    <property type="entry name" value="HATPase_c"/>
    <property type="match status" value="1"/>
</dbReference>
<dbReference type="EC" id="2.7.13.3" evidence="2"/>
<dbReference type="InterPro" id="IPR004358">
    <property type="entry name" value="Sig_transdc_His_kin-like_C"/>
</dbReference>
<keyword evidence="5" id="KW-0418">Kinase</keyword>
<comment type="catalytic activity">
    <reaction evidence="1">
        <text>ATP + protein L-histidine = ADP + protein N-phospho-L-histidine.</text>
        <dbReference type="EC" id="2.7.13.3"/>
    </reaction>
</comment>
<accession>A0ABT8KXZ3</accession>
<dbReference type="Gene3D" id="1.10.287.130">
    <property type="match status" value="1"/>
</dbReference>
<dbReference type="InterPro" id="IPR005467">
    <property type="entry name" value="His_kinase_dom"/>
</dbReference>
<evidence type="ECO:0000256" key="6">
    <source>
        <dbReference type="SAM" id="Coils"/>
    </source>
</evidence>
<dbReference type="PRINTS" id="PR00344">
    <property type="entry name" value="BCTRLSENSOR"/>
</dbReference>
<organism evidence="8 9">
    <name type="scientific">Splendidivirga corallicola</name>
    <dbReference type="NCBI Taxonomy" id="3051826"/>
    <lineage>
        <taxon>Bacteria</taxon>
        <taxon>Pseudomonadati</taxon>
        <taxon>Bacteroidota</taxon>
        <taxon>Cytophagia</taxon>
        <taxon>Cytophagales</taxon>
        <taxon>Splendidivirgaceae</taxon>
        <taxon>Splendidivirga</taxon>
    </lineage>
</organism>
<keyword evidence="4" id="KW-0808">Transferase</keyword>
<dbReference type="GO" id="GO:0005524">
    <property type="term" value="F:ATP binding"/>
    <property type="evidence" value="ECO:0007669"/>
    <property type="project" value="UniProtKB-KW"/>
</dbReference>
<comment type="caution">
    <text evidence="8">The sequence shown here is derived from an EMBL/GenBank/DDBJ whole genome shotgun (WGS) entry which is preliminary data.</text>
</comment>
<reference evidence="8" key="1">
    <citation type="submission" date="2023-06" db="EMBL/GenBank/DDBJ databases">
        <title>Genomic of Parafulvivirga corallium.</title>
        <authorList>
            <person name="Wang G."/>
        </authorList>
    </citation>
    <scope>NUCLEOTIDE SEQUENCE</scope>
    <source>
        <strain evidence="8">BMA10</strain>
    </source>
</reference>
<evidence type="ECO:0000313" key="9">
    <source>
        <dbReference type="Proteomes" id="UP001172082"/>
    </source>
</evidence>
<dbReference type="PANTHER" id="PTHR43304">
    <property type="entry name" value="PHYTOCHROME-LIKE PROTEIN CPH1"/>
    <property type="match status" value="1"/>
</dbReference>
<dbReference type="InterPro" id="IPR003661">
    <property type="entry name" value="HisK_dim/P_dom"/>
</dbReference>
<dbReference type="Pfam" id="PF02518">
    <property type="entry name" value="HATPase_c"/>
    <property type="match status" value="1"/>
</dbReference>
<dbReference type="SUPFAM" id="SSF55874">
    <property type="entry name" value="ATPase domain of HSP90 chaperone/DNA topoisomerase II/histidine kinase"/>
    <property type="match status" value="1"/>
</dbReference>
<feature type="domain" description="Histidine kinase" evidence="7">
    <location>
        <begin position="187"/>
        <end position="397"/>
    </location>
</feature>
<evidence type="ECO:0000256" key="5">
    <source>
        <dbReference type="ARBA" id="ARBA00022777"/>
    </source>
</evidence>
<dbReference type="InterPro" id="IPR036890">
    <property type="entry name" value="HATPase_C_sf"/>
</dbReference>
<dbReference type="EMBL" id="JAUJEA010000014">
    <property type="protein sequence ID" value="MDN5205013.1"/>
    <property type="molecule type" value="Genomic_DNA"/>
</dbReference>
<evidence type="ECO:0000256" key="2">
    <source>
        <dbReference type="ARBA" id="ARBA00012438"/>
    </source>
</evidence>
<dbReference type="InterPro" id="IPR052162">
    <property type="entry name" value="Sensor_kinase/Photoreceptor"/>
</dbReference>
<keyword evidence="8" id="KW-0547">Nucleotide-binding</keyword>
<dbReference type="CDD" id="cd00082">
    <property type="entry name" value="HisKA"/>
    <property type="match status" value="1"/>
</dbReference>
<dbReference type="Pfam" id="PF00512">
    <property type="entry name" value="HisKA"/>
    <property type="match status" value="1"/>
</dbReference>
<name>A0ABT8KXZ3_9BACT</name>
<dbReference type="SUPFAM" id="SSF55785">
    <property type="entry name" value="PYP-like sensor domain (PAS domain)"/>
    <property type="match status" value="1"/>
</dbReference>
<proteinExistence type="predicted"/>
<keyword evidence="6" id="KW-0175">Coiled coil</keyword>
<dbReference type="Proteomes" id="UP001172082">
    <property type="component" value="Unassembled WGS sequence"/>
</dbReference>
<keyword evidence="8" id="KW-0067">ATP-binding</keyword>
<dbReference type="InterPro" id="IPR035965">
    <property type="entry name" value="PAS-like_dom_sf"/>
</dbReference>
<evidence type="ECO:0000256" key="4">
    <source>
        <dbReference type="ARBA" id="ARBA00022679"/>
    </source>
</evidence>
<evidence type="ECO:0000256" key="3">
    <source>
        <dbReference type="ARBA" id="ARBA00022553"/>
    </source>
</evidence>
<dbReference type="RefSeq" id="WP_346755037.1">
    <property type="nucleotide sequence ID" value="NZ_JAUJEA010000014.1"/>
</dbReference>
<keyword evidence="3" id="KW-0597">Phosphoprotein</keyword>
<dbReference type="SMART" id="SM00388">
    <property type="entry name" value="HisKA"/>
    <property type="match status" value="1"/>
</dbReference>
<dbReference type="PROSITE" id="PS50109">
    <property type="entry name" value="HIS_KIN"/>
    <property type="match status" value="1"/>
</dbReference>
<sequence length="402" mass="46563">MNYQSLSKKRLIKELERLKERNNILEEVNSLHKRNEDLMKQLDDLRARDALLEDVLSNISMYITQIDGEGIIAQSTGLGLSRFGLRNNQLSGKNIYKKYPELAKYFDKAYKGEFVEFINKNKLEDKVWHFKNWIFPARDPKKGLINIAFDITELREKELELYKKKNIEKITQELDRSNQELEQYAFVVSHDLRSPLNSLSALIEIIALKLDNNELQEDFDMIKGVIKRMNDLINGFLDYARLSNQKLEVEEIDCNQLIEDIKTDLIEAISNKHVRIEYDDLPVIKANNAQIHQLFQNLIGNAVKFNSSKSPWVRISADQQHQDWIFAIQDNGIGIEASNTEKIFKIHQRLSNGKKYNGTGIGLSTCKKIVENHGGEIWVNSKPGEGSIFYFTIPISAQRKFK</sequence>
<evidence type="ECO:0000259" key="7">
    <source>
        <dbReference type="PROSITE" id="PS50109"/>
    </source>
</evidence>
<evidence type="ECO:0000313" key="8">
    <source>
        <dbReference type="EMBL" id="MDN5205013.1"/>
    </source>
</evidence>
<feature type="coiled-coil region" evidence="6">
    <location>
        <begin position="8"/>
        <end position="55"/>
    </location>
</feature>